<dbReference type="FunFam" id="2.10.25.10:FF:000083">
    <property type="entry name" value="Laminin subunit alpha"/>
    <property type="match status" value="2"/>
</dbReference>
<dbReference type="Pfam" id="PF00055">
    <property type="entry name" value="Laminin_N"/>
    <property type="match status" value="1"/>
</dbReference>
<feature type="disulfide bond" evidence="12">
    <location>
        <begin position="418"/>
        <end position="427"/>
    </location>
</feature>
<feature type="domain" description="Laminin EGF-like" evidence="14">
    <location>
        <begin position="571"/>
        <end position="623"/>
    </location>
</feature>
<evidence type="ECO:0000256" key="1">
    <source>
        <dbReference type="ARBA" id="ARBA00004302"/>
    </source>
</evidence>
<feature type="domain" description="Laminin EGF-like" evidence="14">
    <location>
        <begin position="991"/>
        <end position="1036"/>
    </location>
</feature>
<dbReference type="GO" id="GO:0005576">
    <property type="term" value="C:extracellular region"/>
    <property type="evidence" value="ECO:0007669"/>
    <property type="project" value="UniProtKB-ARBA"/>
</dbReference>
<dbReference type="GO" id="GO:0007411">
    <property type="term" value="P:axon guidance"/>
    <property type="evidence" value="ECO:0007669"/>
    <property type="project" value="TreeGrafter"/>
</dbReference>
<feature type="disulfide bond" evidence="12">
    <location>
        <begin position="447"/>
        <end position="459"/>
    </location>
</feature>
<dbReference type="SMART" id="SM00180">
    <property type="entry name" value="EGF_Lam"/>
    <property type="match status" value="11"/>
</dbReference>
<protein>
    <submittedName>
        <fullName evidence="17">Laminin subunit alpha 3</fullName>
    </submittedName>
</protein>
<feature type="chain" id="PRO_5034274688" evidence="13">
    <location>
        <begin position="23"/>
        <end position="1260"/>
    </location>
</feature>
<dbReference type="FunFam" id="2.10.25.10:FF:000084">
    <property type="entry name" value="Laminin subunit alpha 3"/>
    <property type="match status" value="1"/>
</dbReference>
<dbReference type="InterPro" id="IPR000034">
    <property type="entry name" value="Laminin_IV"/>
</dbReference>
<name>A0A8C6XPQ7_NAJNA</name>
<dbReference type="InterPro" id="IPR050440">
    <property type="entry name" value="Laminin/Netrin_ECM"/>
</dbReference>
<feature type="domain" description="Laminin EGF-like" evidence="14">
    <location>
        <begin position="399"/>
        <end position="442"/>
    </location>
</feature>
<feature type="domain" description="Laminin N-terminal" evidence="16">
    <location>
        <begin position="16"/>
        <end position="269"/>
    </location>
</feature>
<evidence type="ECO:0000256" key="11">
    <source>
        <dbReference type="ARBA" id="ARBA00023292"/>
    </source>
</evidence>
<reference evidence="17" key="1">
    <citation type="submission" date="2025-08" db="UniProtKB">
        <authorList>
            <consortium name="Ensembl"/>
        </authorList>
    </citation>
    <scope>IDENTIFICATION</scope>
</reference>
<dbReference type="InterPro" id="IPR000742">
    <property type="entry name" value="EGF"/>
</dbReference>
<evidence type="ECO:0000256" key="6">
    <source>
        <dbReference type="ARBA" id="ARBA00022869"/>
    </source>
</evidence>
<feature type="domain" description="Laminin EGF-like" evidence="14">
    <location>
        <begin position="1130"/>
        <end position="1180"/>
    </location>
</feature>
<dbReference type="InterPro" id="IPR056863">
    <property type="entry name" value="LMN_ATRN_NET-like_EGF"/>
</dbReference>
<evidence type="ECO:0000256" key="3">
    <source>
        <dbReference type="ARBA" id="ARBA00022530"/>
    </source>
</evidence>
<dbReference type="Ensembl" id="ENSNNAT00000018651.1">
    <property type="protein sequence ID" value="ENSNNAP00000017763.1"/>
    <property type="gene ID" value="ENSNNAG00000009401.1"/>
</dbReference>
<feature type="disulfide bond" evidence="12">
    <location>
        <begin position="1130"/>
        <end position="1142"/>
    </location>
</feature>
<evidence type="ECO:0000313" key="17">
    <source>
        <dbReference type="Ensembl" id="ENSNNAP00000017763.1"/>
    </source>
</evidence>
<keyword evidence="9 12" id="KW-1015">Disulfide bond</keyword>
<dbReference type="PROSITE" id="PS50027">
    <property type="entry name" value="EGF_LAM_2"/>
    <property type="match status" value="6"/>
</dbReference>
<dbReference type="Gene3D" id="2.60.120.260">
    <property type="entry name" value="Galactose-binding domain-like"/>
    <property type="match status" value="1"/>
</dbReference>
<dbReference type="GeneTree" id="ENSGT00940000155638"/>
<keyword evidence="10" id="KW-0325">Glycoprotein</keyword>
<feature type="disulfide bond" evidence="12">
    <location>
        <begin position="468"/>
        <end position="477"/>
    </location>
</feature>
<keyword evidence="11 12" id="KW-0424">Laminin EGF-like domain</keyword>
<dbReference type="GO" id="GO:0005604">
    <property type="term" value="C:basement membrane"/>
    <property type="evidence" value="ECO:0007669"/>
    <property type="project" value="UniProtKB-SubCell"/>
</dbReference>
<evidence type="ECO:0000256" key="5">
    <source>
        <dbReference type="ARBA" id="ARBA00022737"/>
    </source>
</evidence>
<dbReference type="PROSITE" id="PS01248">
    <property type="entry name" value="EGF_LAM_1"/>
    <property type="match status" value="3"/>
</dbReference>
<feature type="disulfide bond" evidence="12">
    <location>
        <begin position="1132"/>
        <end position="1149"/>
    </location>
</feature>
<dbReference type="GO" id="GO:0009888">
    <property type="term" value="P:tissue development"/>
    <property type="evidence" value="ECO:0007669"/>
    <property type="project" value="TreeGrafter"/>
</dbReference>
<feature type="disulfide bond" evidence="12">
    <location>
        <begin position="449"/>
        <end position="466"/>
    </location>
</feature>
<evidence type="ECO:0000256" key="4">
    <source>
        <dbReference type="ARBA" id="ARBA00022729"/>
    </source>
</evidence>
<keyword evidence="7" id="KW-0130">Cell adhesion</keyword>
<comment type="subcellular location">
    <subcellularLocation>
        <location evidence="1">Secreted</location>
        <location evidence="1">Extracellular space</location>
        <location evidence="1">Extracellular matrix</location>
        <location evidence="1">Basement membrane</location>
    </subcellularLocation>
</comment>
<dbReference type="InterPro" id="IPR002049">
    <property type="entry name" value="LE_dom"/>
</dbReference>
<dbReference type="SUPFAM" id="SSF57196">
    <property type="entry name" value="EGF/Laminin"/>
    <property type="match status" value="9"/>
</dbReference>
<dbReference type="SMART" id="SM00136">
    <property type="entry name" value="LamNT"/>
    <property type="match status" value="1"/>
</dbReference>
<feature type="disulfide bond" evidence="12">
    <location>
        <begin position="993"/>
        <end position="1010"/>
    </location>
</feature>
<dbReference type="PANTHER" id="PTHR10574:SF445">
    <property type="entry name" value="LAMININ SUBUNIT ALPHA 3"/>
    <property type="match status" value="1"/>
</dbReference>
<dbReference type="OrthoDB" id="18487at2759"/>
<feature type="domain" description="Laminin IV type A" evidence="15">
    <location>
        <begin position="1201"/>
        <end position="1260"/>
    </location>
</feature>
<dbReference type="FunFam" id="2.60.120.260:FF:000092">
    <property type="entry name" value="Laminin subunit alpha-3"/>
    <property type="match status" value="1"/>
</dbReference>
<dbReference type="FunFam" id="2.10.25.10:FF:000209">
    <property type="entry name" value="Laminin subunit alpha 5"/>
    <property type="match status" value="1"/>
</dbReference>
<proteinExistence type="predicted"/>
<dbReference type="OMA" id="QRESCIC"/>
<evidence type="ECO:0000256" key="13">
    <source>
        <dbReference type="SAM" id="SignalP"/>
    </source>
</evidence>
<accession>A0A8C6XPQ7</accession>
<dbReference type="PROSITE" id="PS51115">
    <property type="entry name" value="LAMININ_IVA"/>
    <property type="match status" value="1"/>
</dbReference>
<dbReference type="GO" id="GO:0009887">
    <property type="term" value="P:animal organ morphogenesis"/>
    <property type="evidence" value="ECO:0007669"/>
    <property type="project" value="TreeGrafter"/>
</dbReference>
<dbReference type="FunFam" id="2.10.25.10:FF:000011">
    <property type="entry name" value="Cadherin EGF LAG seven-pass G-type receptor"/>
    <property type="match status" value="1"/>
</dbReference>
<keyword evidence="2" id="KW-0964">Secreted</keyword>
<evidence type="ECO:0000256" key="10">
    <source>
        <dbReference type="ARBA" id="ARBA00023180"/>
    </source>
</evidence>
<dbReference type="FunFam" id="2.10.25.10:FF:000069">
    <property type="entry name" value="Laminin subunit alpha 1"/>
    <property type="match status" value="1"/>
</dbReference>
<evidence type="ECO:0000256" key="2">
    <source>
        <dbReference type="ARBA" id="ARBA00022525"/>
    </source>
</evidence>
<comment type="caution">
    <text evidence="12">Lacks conserved residue(s) required for the propagation of feature annotation.</text>
</comment>
<evidence type="ECO:0000256" key="7">
    <source>
        <dbReference type="ARBA" id="ARBA00022889"/>
    </source>
</evidence>
<dbReference type="FunFam" id="2.10.25.10:FF:000090">
    <property type="entry name" value="laminin subunit alpha"/>
    <property type="match status" value="1"/>
</dbReference>
<evidence type="ECO:0000259" key="15">
    <source>
        <dbReference type="PROSITE" id="PS51115"/>
    </source>
</evidence>
<organism evidence="17 18">
    <name type="scientific">Naja naja</name>
    <name type="common">Indian cobra</name>
    <dbReference type="NCBI Taxonomy" id="35670"/>
    <lineage>
        <taxon>Eukaryota</taxon>
        <taxon>Metazoa</taxon>
        <taxon>Chordata</taxon>
        <taxon>Craniata</taxon>
        <taxon>Vertebrata</taxon>
        <taxon>Euteleostomi</taxon>
        <taxon>Lepidosauria</taxon>
        <taxon>Squamata</taxon>
        <taxon>Bifurcata</taxon>
        <taxon>Unidentata</taxon>
        <taxon>Episquamata</taxon>
        <taxon>Toxicofera</taxon>
        <taxon>Serpentes</taxon>
        <taxon>Colubroidea</taxon>
        <taxon>Elapidae</taxon>
        <taxon>Elapinae</taxon>
        <taxon>Naja</taxon>
    </lineage>
</organism>
<feature type="domain" description="Laminin EGF-like" evidence="14">
    <location>
        <begin position="1081"/>
        <end position="1129"/>
    </location>
</feature>
<feature type="signal peptide" evidence="13">
    <location>
        <begin position="1"/>
        <end position="22"/>
    </location>
</feature>
<dbReference type="PROSITE" id="PS51117">
    <property type="entry name" value="LAMININ_NTER"/>
    <property type="match status" value="1"/>
</dbReference>
<keyword evidence="3" id="KW-0272">Extracellular matrix</keyword>
<feature type="disulfide bond" evidence="12">
    <location>
        <begin position="991"/>
        <end position="1003"/>
    </location>
</feature>
<dbReference type="GO" id="GO:0007155">
    <property type="term" value="P:cell adhesion"/>
    <property type="evidence" value="ECO:0007669"/>
    <property type="project" value="UniProtKB-KW"/>
</dbReference>
<keyword evidence="4 13" id="KW-0732">Signal</keyword>
<dbReference type="PRINTS" id="PR00011">
    <property type="entry name" value="EGFLAMININ"/>
</dbReference>
<dbReference type="Pfam" id="PF24973">
    <property type="entry name" value="EGF_LMN_ATRN"/>
    <property type="match status" value="1"/>
</dbReference>
<feature type="disulfide bond" evidence="12">
    <location>
        <begin position="1012"/>
        <end position="1021"/>
    </location>
</feature>
<evidence type="ECO:0000256" key="8">
    <source>
        <dbReference type="ARBA" id="ARBA00023054"/>
    </source>
</evidence>
<feature type="domain" description="Laminin EGF-like" evidence="14">
    <location>
        <begin position="447"/>
        <end position="492"/>
    </location>
</feature>
<feature type="disulfide bond" evidence="12">
    <location>
        <begin position="594"/>
        <end position="603"/>
    </location>
</feature>
<dbReference type="Proteomes" id="UP000694559">
    <property type="component" value="Unplaced"/>
</dbReference>
<keyword evidence="8" id="KW-0175">Coiled coil</keyword>
<dbReference type="PANTHER" id="PTHR10574">
    <property type="entry name" value="NETRIN/LAMININ-RELATED"/>
    <property type="match status" value="1"/>
</dbReference>
<evidence type="ECO:0000256" key="12">
    <source>
        <dbReference type="PROSITE-ProRule" id="PRU00460"/>
    </source>
</evidence>
<dbReference type="PROSITE" id="PS00022">
    <property type="entry name" value="EGF_1"/>
    <property type="match status" value="1"/>
</dbReference>
<gene>
    <name evidence="17" type="primary">LAMA3</name>
</gene>
<dbReference type="FunFam" id="2.10.25.10:FF:000388">
    <property type="entry name" value="Laminin subunit alpha"/>
    <property type="match status" value="1"/>
</dbReference>
<sequence length="1260" mass="140446">RSSRRCLCLLLLPFAFFSVLHPPYFNLAETTRIWATATCGQDESGRPRLELFCKLVGGPAASPAGQTIQGQFCDYCNAADPNKAHPIDYAIDGTERWWQSPSLSLGLKYDEVNVTLDLGQLFHVAYVLIKFANSPRPDLWVLERSIDFGRTYTPWQYFAYSKADCWERFRKEANSPLRKDNDVICTTEYSRIVPLENGEIVISLVNGRPGANNFSHSSILREFTQATNIRLHFLRTNTLLGHLISKAQRDPTVTRRYYYSLKDISIGGQCVCHGHADVCAGKTDPDSYRYQCECQHNTCGETCDRCCPGYNQKIWQPATASSTNVCEPCNCHGHALDCYYDHEVERRKESLNLHGQYQGGGVCIDCQHNTAGINCEKCLKGYYRLYGVPITAMHGCIPCRCSPEHSNGCEEGSGRCYCQLNYQGETCDRCADGYHSFPFCYREYHTCQCSTYGSYQDTCHPTSGQCDCRPGFIGQQCDRCISTSSTFPHCQGKNYKDNPIDRNIVWICLRSEDLDQISSQHTFQRSGLLSFPLHYQGYCLCLQNVEGPTCSICKPLYWNLASANPYGCIDCQCDVAGVLSGIRECQQLAGECYCKPNVCGGPCDTCEAGYHGLETKNYFGCQGCKCDVGGSVSHVCNDLTGDCQCRSHIIGKTCTEPEKNYYLPDLHHMKFEIEDGTSPNGRGVRFGYNSQEFPGFSWRGYVQMSSIQPEVVVPVTVASPKLFHLVLHYVSLVSKHSKGKISIAEGKHFDPNNTWTDQSKDIFFPLSREPAFVTVPGKSFADSFLLGPGTWMFKIMAEGVLLDYLVLLPSDYYEASILEFPVVQPCTYSGYVITDKLNQITLNGRVPHIGRYVFIIHFYQPENPTFPVQVLVDGGQLWSGSYNASFCPHTSGCRSLIISENHIEFDILKHDISVTMKIPNERTMVLEHILVVPAHSYSYTLLHKDSVIRSIDFISQCGGNSFHIVPGNSSEFCRNSARSLVAAFNDGALPCNCHRKGATSATCNPDGGQCNCRAHIIGRQCIRCQTGYYGFPFCKPCSCGRRLCDDITGKCICPPQTVKPRCEACMRLHFGYHPLTGCEKCNCSSKGVTSAMNPECNKIDGQCRCRSGIAGRQCDHCAPGSYGFPNCKPCKCNRGGTEQDICNPQTGLCLCKENVEGVQCDMCRSGSFYLDPANPKGCTTCFCFGATNICHSTNKHRVKFTDMRNWHLEAVGNAMNIPTTFNPISNSVVADVQELPPFLHNLYWVAPSSYLGNKTVKHSL</sequence>
<reference evidence="17" key="2">
    <citation type="submission" date="2025-09" db="UniProtKB">
        <authorList>
            <consortium name="Ensembl"/>
        </authorList>
    </citation>
    <scope>IDENTIFICATION</scope>
</reference>
<evidence type="ECO:0000259" key="14">
    <source>
        <dbReference type="PROSITE" id="PS50027"/>
    </source>
</evidence>
<evidence type="ECO:0000259" key="16">
    <source>
        <dbReference type="PROSITE" id="PS51117"/>
    </source>
</evidence>
<dbReference type="InterPro" id="IPR008211">
    <property type="entry name" value="Laminin_N"/>
</dbReference>
<keyword evidence="18" id="KW-1185">Reference proteome</keyword>
<feature type="disulfide bond" evidence="12">
    <location>
        <begin position="1151"/>
        <end position="1160"/>
    </location>
</feature>
<dbReference type="AlphaFoldDB" id="A0A8C6XPQ7"/>
<dbReference type="Gene3D" id="2.10.25.10">
    <property type="entry name" value="Laminin"/>
    <property type="match status" value="10"/>
</dbReference>
<evidence type="ECO:0000256" key="9">
    <source>
        <dbReference type="ARBA" id="ARBA00023157"/>
    </source>
</evidence>
<keyword evidence="6" id="KW-0084">Basement membrane</keyword>
<evidence type="ECO:0000313" key="18">
    <source>
        <dbReference type="Proteomes" id="UP000694559"/>
    </source>
</evidence>
<keyword evidence="5" id="KW-0677">Repeat</keyword>
<dbReference type="GO" id="GO:0005201">
    <property type="term" value="F:extracellular matrix structural constituent"/>
    <property type="evidence" value="ECO:0007669"/>
    <property type="project" value="TreeGrafter"/>
</dbReference>
<feature type="disulfide bond" evidence="12">
    <location>
        <begin position="1105"/>
        <end position="1114"/>
    </location>
</feature>
<dbReference type="CDD" id="cd00055">
    <property type="entry name" value="EGF_Lam"/>
    <property type="match status" value="10"/>
</dbReference>
<dbReference type="Pfam" id="PF00053">
    <property type="entry name" value="EGF_laminin"/>
    <property type="match status" value="9"/>
</dbReference>